<dbReference type="AlphaFoldDB" id="A0A0N4UN80"/>
<evidence type="ECO:0000313" key="6">
    <source>
        <dbReference type="WBParaSite" id="DME_0000934801-mRNA-1"/>
    </source>
</evidence>
<dbReference type="SMART" id="SM01303">
    <property type="entry name" value="RasGEF_N_2"/>
    <property type="match status" value="1"/>
</dbReference>
<feature type="domain" description="Rapamycin-insensitive companion of mTOR" evidence="2">
    <location>
        <begin position="252"/>
        <end position="325"/>
    </location>
</feature>
<dbReference type="InterPro" id="IPR016024">
    <property type="entry name" value="ARM-type_fold"/>
</dbReference>
<dbReference type="STRING" id="318479.A0A0N4UN80"/>
<organism evidence="4 6">
    <name type="scientific">Dracunculus medinensis</name>
    <name type="common">Guinea worm</name>
    <dbReference type="NCBI Taxonomy" id="318479"/>
    <lineage>
        <taxon>Eukaryota</taxon>
        <taxon>Metazoa</taxon>
        <taxon>Ecdysozoa</taxon>
        <taxon>Nematoda</taxon>
        <taxon>Chromadorea</taxon>
        <taxon>Rhabditida</taxon>
        <taxon>Spirurina</taxon>
        <taxon>Dracunculoidea</taxon>
        <taxon>Dracunculidae</taxon>
        <taxon>Dracunculus</taxon>
    </lineage>
</organism>
<dbReference type="Pfam" id="PF14663">
    <property type="entry name" value="RasGEF_N_2"/>
    <property type="match status" value="1"/>
</dbReference>
<keyword evidence="5" id="KW-1185">Reference proteome</keyword>
<evidence type="ECO:0000313" key="3">
    <source>
        <dbReference type="EMBL" id="VDN53097.1"/>
    </source>
</evidence>
<dbReference type="Pfam" id="PF14666">
    <property type="entry name" value="RICTOR_M"/>
    <property type="match status" value="1"/>
</dbReference>
<dbReference type="InterPro" id="IPR029451">
    <property type="entry name" value="RICTOR_M"/>
</dbReference>
<evidence type="ECO:0000256" key="1">
    <source>
        <dbReference type="SAM" id="SignalP"/>
    </source>
</evidence>
<dbReference type="SUPFAM" id="SSF48371">
    <property type="entry name" value="ARM repeat"/>
    <property type="match status" value="1"/>
</dbReference>
<keyword evidence="1" id="KW-0732">Signal</keyword>
<dbReference type="GO" id="GO:0051897">
    <property type="term" value="P:positive regulation of phosphatidylinositol 3-kinase/protein kinase B signal transduction"/>
    <property type="evidence" value="ECO:0007669"/>
    <property type="project" value="TreeGrafter"/>
</dbReference>
<dbReference type="InterPro" id="IPR029453">
    <property type="entry name" value="Rictor_IV"/>
</dbReference>
<dbReference type="GO" id="GO:0043539">
    <property type="term" value="F:protein serine/threonine kinase activator activity"/>
    <property type="evidence" value="ECO:0007669"/>
    <property type="project" value="TreeGrafter"/>
</dbReference>
<gene>
    <name evidence="3" type="ORF">DME_LOCUS3070</name>
</gene>
<dbReference type="Pfam" id="PF14668">
    <property type="entry name" value="RICTOR_V"/>
    <property type="match status" value="1"/>
</dbReference>
<dbReference type="InterPro" id="IPR029452">
    <property type="entry name" value="RICTOR_V"/>
</dbReference>
<name>A0A0N4UN80_DRAME</name>
<evidence type="ECO:0000313" key="4">
    <source>
        <dbReference type="Proteomes" id="UP000038040"/>
    </source>
</evidence>
<accession>A0A0N4UN80</accession>
<dbReference type="EMBL" id="UYYG01000102">
    <property type="protein sequence ID" value="VDN53097.1"/>
    <property type="molecule type" value="Genomic_DNA"/>
</dbReference>
<proteinExistence type="predicted"/>
<dbReference type="Proteomes" id="UP000038040">
    <property type="component" value="Unplaced"/>
</dbReference>
<sequence length="598" mass="69124">MLIFIFSVIFFQFFRFIDLLTIPHNSNFYIKLIVSCLNYSYDDGLTRIILQQALTNTNEESRKWVTNFLGVLAAQDLPGFSNWGMPLLFGQLADPSHEIIQLTCQLLHRWIPFYRDSRSMIVNYIRLDIFGDLGIFLKTHLFSDENYVLNNPKESKQEIELWRDVFNMVYVKTIDEIVRVSLLNIERSPIDGKLENISKDRVDVHACRLPIHLYGQMASHMKGFELLLELDEINRLLDVLRQTDICGDPNSIVLVKAAIFALAHVVFASPAEAHTMLPVELVPIICRFSEFCSVLSVRGIAFWALNLIGGCKFGANLLIQLGWESNRFMEGNDYLKDSYLSKSVENNKLWIRCIDNNIRNSADKEECSENESSIPLLTMAETQFFNPFSFDSIVSSGLAPECEIHFSSNLRRYYKLFPFTFDKFECVDRPLGEMIIYPFMSRNVMRSPYYKFGSEEHCAVSKVIVPSSMAYFPFVSFPCRPDLLCLGIFKTDVAEVDYLPDFFFIKREDSHCAVETCISCNWPQVDRSFSCDSNEEFTGADAVISLYETNRFLFESTCLYSYAMALLSKYHYRLNERLLIQQVFSKALYKFGNFIENT</sequence>
<dbReference type="WBParaSite" id="DME_0000934801-mRNA-1">
    <property type="protein sequence ID" value="DME_0000934801-mRNA-1"/>
    <property type="gene ID" value="DME_0000934801"/>
</dbReference>
<reference evidence="6" key="1">
    <citation type="submission" date="2017-02" db="UniProtKB">
        <authorList>
            <consortium name="WormBaseParasite"/>
        </authorList>
    </citation>
    <scope>IDENTIFICATION</scope>
</reference>
<dbReference type="SMART" id="SM01310">
    <property type="entry name" value="RICTOR_V"/>
    <property type="match status" value="1"/>
</dbReference>
<dbReference type="GO" id="GO:0038203">
    <property type="term" value="P:TORC2 signaling"/>
    <property type="evidence" value="ECO:0007669"/>
    <property type="project" value="TreeGrafter"/>
</dbReference>
<dbReference type="InterPro" id="IPR028268">
    <property type="entry name" value="Pianissimo_fam"/>
</dbReference>
<dbReference type="Proteomes" id="UP000274756">
    <property type="component" value="Unassembled WGS sequence"/>
</dbReference>
<evidence type="ECO:0000313" key="5">
    <source>
        <dbReference type="Proteomes" id="UP000274756"/>
    </source>
</evidence>
<dbReference type="OrthoDB" id="271111at2759"/>
<dbReference type="PANTHER" id="PTHR13298">
    <property type="entry name" value="CYTOSOLIC REGULATOR PIANISSIMO"/>
    <property type="match status" value="1"/>
</dbReference>
<dbReference type="GO" id="GO:0031932">
    <property type="term" value="C:TORC2 complex"/>
    <property type="evidence" value="ECO:0007669"/>
    <property type="project" value="InterPro"/>
</dbReference>
<protein>
    <submittedName>
        <fullName evidence="6">RICTOR_V domain-containing protein</fullName>
    </submittedName>
</protein>
<evidence type="ECO:0000259" key="2">
    <source>
        <dbReference type="SMART" id="SM01310"/>
    </source>
</evidence>
<reference evidence="3 5" key="2">
    <citation type="submission" date="2018-11" db="EMBL/GenBank/DDBJ databases">
        <authorList>
            <consortium name="Pathogen Informatics"/>
        </authorList>
    </citation>
    <scope>NUCLEOTIDE SEQUENCE [LARGE SCALE GENOMIC DNA]</scope>
</reference>
<feature type="signal peptide" evidence="1">
    <location>
        <begin position="1"/>
        <end position="19"/>
    </location>
</feature>
<feature type="chain" id="PRO_5033229941" evidence="1">
    <location>
        <begin position="20"/>
        <end position="598"/>
    </location>
</feature>
<dbReference type="PANTHER" id="PTHR13298:SF11">
    <property type="entry name" value="RAPAMYCIN-INSENSITIVE COMPANION OF MTOR"/>
    <property type="match status" value="1"/>
</dbReference>